<gene>
    <name evidence="2" type="ORF">OMW55_09300</name>
</gene>
<evidence type="ECO:0000259" key="1">
    <source>
        <dbReference type="PROSITE" id="PS50937"/>
    </source>
</evidence>
<dbReference type="InterPro" id="IPR009061">
    <property type="entry name" value="DNA-bd_dom_put_sf"/>
</dbReference>
<organism evidence="2 3">
    <name type="scientific">Sphingomonas arvum</name>
    <dbReference type="NCBI Taxonomy" id="2992113"/>
    <lineage>
        <taxon>Bacteria</taxon>
        <taxon>Pseudomonadati</taxon>
        <taxon>Pseudomonadota</taxon>
        <taxon>Alphaproteobacteria</taxon>
        <taxon>Sphingomonadales</taxon>
        <taxon>Sphingomonadaceae</taxon>
        <taxon>Sphingomonas</taxon>
    </lineage>
</organism>
<dbReference type="PROSITE" id="PS50937">
    <property type="entry name" value="HTH_MERR_2"/>
    <property type="match status" value="1"/>
</dbReference>
<evidence type="ECO:0000313" key="3">
    <source>
        <dbReference type="Proteomes" id="UP001526246"/>
    </source>
</evidence>
<name>A0ABT3JG02_9SPHN</name>
<dbReference type="InterPro" id="IPR000551">
    <property type="entry name" value="MerR-type_HTH_dom"/>
</dbReference>
<dbReference type="Gene3D" id="1.10.1660.10">
    <property type="match status" value="1"/>
</dbReference>
<dbReference type="EMBL" id="JAPDOB010000002">
    <property type="protein sequence ID" value="MCW3797997.1"/>
    <property type="molecule type" value="Genomic_DNA"/>
</dbReference>
<comment type="caution">
    <text evidence="2">The sequence shown here is derived from an EMBL/GenBank/DDBJ whole genome shotgun (WGS) entry which is preliminary data.</text>
</comment>
<proteinExistence type="predicted"/>
<dbReference type="Pfam" id="PF13411">
    <property type="entry name" value="MerR_1"/>
    <property type="match status" value="1"/>
</dbReference>
<dbReference type="SMART" id="SM00422">
    <property type="entry name" value="HTH_MERR"/>
    <property type="match status" value="1"/>
</dbReference>
<evidence type="ECO:0000313" key="2">
    <source>
        <dbReference type="EMBL" id="MCW3797997.1"/>
    </source>
</evidence>
<protein>
    <submittedName>
        <fullName evidence="2">MerR family transcriptional regulator</fullName>
    </submittedName>
</protein>
<dbReference type="SUPFAM" id="SSF46955">
    <property type="entry name" value="Putative DNA-binding domain"/>
    <property type="match status" value="1"/>
</dbReference>
<feature type="domain" description="HTH merR-type" evidence="1">
    <location>
        <begin position="12"/>
        <end position="79"/>
    </location>
</feature>
<accession>A0ABT3JG02</accession>
<dbReference type="Proteomes" id="UP001526246">
    <property type="component" value="Unassembled WGS sequence"/>
</dbReference>
<keyword evidence="3" id="KW-1185">Reference proteome</keyword>
<sequence length="118" mass="13352">MAGLKADGAFRTIGELSDELGVAQHILRYWETKFPLKPLQRAGNRRYYRPADVALARRIHQLLAKDGYTVRGVQKLLREGRLDGVGQAETPLLEEPTSDVSGADLRRIRERLKRALDD</sequence>
<dbReference type="RefSeq" id="WP_264882624.1">
    <property type="nucleotide sequence ID" value="NZ_JAPDOB010000002.1"/>
</dbReference>
<dbReference type="CDD" id="cd04765">
    <property type="entry name" value="HTH_MlrA-like_sg2"/>
    <property type="match status" value="1"/>
</dbReference>
<reference evidence="2 3" key="1">
    <citation type="submission" date="2022-10" db="EMBL/GenBank/DDBJ databases">
        <title>Sphingomonas sp.</title>
        <authorList>
            <person name="Jin C."/>
        </authorList>
    </citation>
    <scope>NUCLEOTIDE SEQUENCE [LARGE SCALE GENOMIC DNA]</scope>
    <source>
        <strain evidence="2 3">BN140010</strain>
    </source>
</reference>